<dbReference type="InterPro" id="IPR029063">
    <property type="entry name" value="SAM-dependent_MTases_sf"/>
</dbReference>
<proteinExistence type="predicted"/>
<dbReference type="Gene3D" id="3.40.50.150">
    <property type="entry name" value="Vaccinia Virus protein VP39"/>
    <property type="match status" value="1"/>
</dbReference>
<name>A0A062XXC3_9BACT</name>
<evidence type="ECO:0000259" key="1">
    <source>
        <dbReference type="Pfam" id="PF08241"/>
    </source>
</evidence>
<dbReference type="AlphaFoldDB" id="A0A062XXC3"/>
<protein>
    <recommendedName>
        <fullName evidence="1">Methyltransferase type 11 domain-containing protein</fullName>
    </recommendedName>
</protein>
<dbReference type="RefSeq" id="WP_053334953.1">
    <property type="nucleotide sequence ID" value="NZ_JMFG01000013.1"/>
</dbReference>
<keyword evidence="3" id="KW-1185">Reference proteome</keyword>
<sequence>MPKAQWGEDAEFFGPRHGARESRILRLLADTKPGLHLECAAGLGSLSRALAARGFRVVAVDASLKSLAVARKLAGAGAFFPVVADACRLPFRPGTFSSATSAETLEHLPEDSQALSEFARVLQEGGVLAGSVPHDPKQWSAWDEWAGHVRRYRQEELLEKLAQAGFRARVTDWGFPLVRLYDAVFLRRVNRRRLEISGPAAGDPKLRWVARIGRWRWVVAAVRWLFAFDSLFEGSGRGVGLLFFAQKAAGPKVN</sequence>
<comment type="caution">
    <text evidence="2">The sequence shown here is derived from an EMBL/GenBank/DDBJ whole genome shotgun (WGS) entry which is preliminary data.</text>
</comment>
<accession>A0A062XXC3</accession>
<dbReference type="GO" id="GO:0008757">
    <property type="term" value="F:S-adenosylmethionine-dependent methyltransferase activity"/>
    <property type="evidence" value="ECO:0007669"/>
    <property type="project" value="InterPro"/>
</dbReference>
<dbReference type="CDD" id="cd02440">
    <property type="entry name" value="AdoMet_MTases"/>
    <property type="match status" value="1"/>
</dbReference>
<evidence type="ECO:0000313" key="2">
    <source>
        <dbReference type="EMBL" id="KDA54064.1"/>
    </source>
</evidence>
<dbReference type="Proteomes" id="UP000027284">
    <property type="component" value="Unassembled WGS sequence"/>
</dbReference>
<reference evidence="2 3" key="1">
    <citation type="submission" date="2014-04" db="EMBL/GenBank/DDBJ databases">
        <title>The Genome Sequence of Thermoanaerobaculum aquaticum MP-01, The First Cultivated Group 23 Acidobacterium.</title>
        <authorList>
            <person name="Stamps B.W."/>
            <person name="Losey N.A."/>
            <person name="Lawson P.A."/>
            <person name="Stevenson B.S."/>
        </authorList>
    </citation>
    <scope>NUCLEOTIDE SEQUENCE [LARGE SCALE GENOMIC DNA]</scope>
    <source>
        <strain evidence="2 3">MP-01</strain>
    </source>
</reference>
<dbReference type="STRING" id="1312852.EG19_01440"/>
<dbReference type="SUPFAM" id="SSF53335">
    <property type="entry name" value="S-adenosyl-L-methionine-dependent methyltransferases"/>
    <property type="match status" value="1"/>
</dbReference>
<gene>
    <name evidence="2" type="ORF">EG19_01440</name>
</gene>
<dbReference type="EMBL" id="JMFG01000013">
    <property type="protein sequence ID" value="KDA54064.1"/>
    <property type="molecule type" value="Genomic_DNA"/>
</dbReference>
<dbReference type="Pfam" id="PF08241">
    <property type="entry name" value="Methyltransf_11"/>
    <property type="match status" value="1"/>
</dbReference>
<feature type="domain" description="Methyltransferase type 11" evidence="1">
    <location>
        <begin position="37"/>
        <end position="129"/>
    </location>
</feature>
<organism evidence="2 3">
    <name type="scientific">Thermoanaerobaculum aquaticum</name>
    <dbReference type="NCBI Taxonomy" id="1312852"/>
    <lineage>
        <taxon>Bacteria</taxon>
        <taxon>Pseudomonadati</taxon>
        <taxon>Acidobacteriota</taxon>
        <taxon>Thermoanaerobaculia</taxon>
        <taxon>Thermoanaerobaculales</taxon>
        <taxon>Thermoanaerobaculaceae</taxon>
        <taxon>Thermoanaerobaculum</taxon>
    </lineage>
</organism>
<evidence type="ECO:0000313" key="3">
    <source>
        <dbReference type="Proteomes" id="UP000027284"/>
    </source>
</evidence>
<dbReference type="InterPro" id="IPR013216">
    <property type="entry name" value="Methyltransf_11"/>
</dbReference>
<dbReference type="PANTHER" id="PTHR43861">
    <property type="entry name" value="TRANS-ACONITATE 2-METHYLTRANSFERASE-RELATED"/>
    <property type="match status" value="1"/>
</dbReference>
<dbReference type="OrthoDB" id="128362at2"/>